<sequence length="81" mass="9581">MSLDMVRSWVKEVVAYDDRLNVNFSGKSWYTVSRQQAEIIEREDARTLEDTRFILVTHSSKIRVHLPVPDILHDRLVTSYF</sequence>
<reference evidence="1" key="1">
    <citation type="submission" date="2022-07" db="EMBL/GenBank/DDBJ databases">
        <title>Phylogenomic reconstructions and comparative analyses of Kickxellomycotina fungi.</title>
        <authorList>
            <person name="Reynolds N.K."/>
            <person name="Stajich J.E."/>
            <person name="Barry K."/>
            <person name="Grigoriev I.V."/>
            <person name="Crous P."/>
            <person name="Smith M.E."/>
        </authorList>
    </citation>
    <scope>NUCLEOTIDE SEQUENCE</scope>
    <source>
        <strain evidence="1">CBS 190363</strain>
    </source>
</reference>
<keyword evidence="2" id="KW-1185">Reference proteome</keyword>
<organism evidence="1 2">
    <name type="scientific">Coemansia aciculifera</name>
    <dbReference type="NCBI Taxonomy" id="417176"/>
    <lineage>
        <taxon>Eukaryota</taxon>
        <taxon>Fungi</taxon>
        <taxon>Fungi incertae sedis</taxon>
        <taxon>Zoopagomycota</taxon>
        <taxon>Kickxellomycotina</taxon>
        <taxon>Kickxellomycetes</taxon>
        <taxon>Kickxellales</taxon>
        <taxon>Kickxellaceae</taxon>
        <taxon>Coemansia</taxon>
    </lineage>
</organism>
<comment type="caution">
    <text evidence="1">The sequence shown here is derived from an EMBL/GenBank/DDBJ whole genome shotgun (WGS) entry which is preliminary data.</text>
</comment>
<dbReference type="Proteomes" id="UP001139981">
    <property type="component" value="Unassembled WGS sequence"/>
</dbReference>
<protein>
    <submittedName>
        <fullName evidence="1">Uncharacterized protein</fullName>
    </submittedName>
</protein>
<evidence type="ECO:0000313" key="2">
    <source>
        <dbReference type="Proteomes" id="UP001139981"/>
    </source>
</evidence>
<proteinExistence type="predicted"/>
<dbReference type="EMBL" id="JANBVB010002477">
    <property type="protein sequence ID" value="KAJ2884897.1"/>
    <property type="molecule type" value="Genomic_DNA"/>
</dbReference>
<name>A0ACC1LVE8_9FUNG</name>
<accession>A0ACC1LVE8</accession>
<feature type="non-terminal residue" evidence="1">
    <location>
        <position position="81"/>
    </location>
</feature>
<gene>
    <name evidence="1" type="ORF">IWW38_005377</name>
</gene>
<evidence type="ECO:0000313" key="1">
    <source>
        <dbReference type="EMBL" id="KAJ2884897.1"/>
    </source>
</evidence>